<protein>
    <submittedName>
        <fullName evidence="2">Uncharacterized protein</fullName>
    </submittedName>
</protein>
<feature type="region of interest" description="Disordered" evidence="1">
    <location>
        <begin position="28"/>
        <end position="49"/>
    </location>
</feature>
<dbReference type="RefSeq" id="XP_024583132.1">
    <property type="nucleotide sequence ID" value="XM_024717654.1"/>
</dbReference>
<dbReference type="AlphaFoldDB" id="A0A0N7L7D4"/>
<dbReference type="Proteomes" id="UP000054928">
    <property type="component" value="Unassembled WGS sequence"/>
</dbReference>
<evidence type="ECO:0000313" key="3">
    <source>
        <dbReference type="Proteomes" id="UP000054928"/>
    </source>
</evidence>
<dbReference type="EMBL" id="CCYD01002349">
    <property type="protein sequence ID" value="CEG46763.1"/>
    <property type="molecule type" value="Genomic_DNA"/>
</dbReference>
<evidence type="ECO:0000313" key="2">
    <source>
        <dbReference type="EMBL" id="CEG46763.1"/>
    </source>
</evidence>
<accession>A0A0N7L7D4</accession>
<organism evidence="2 3">
    <name type="scientific">Plasmopara halstedii</name>
    <name type="common">Downy mildew of sunflower</name>
    <dbReference type="NCBI Taxonomy" id="4781"/>
    <lineage>
        <taxon>Eukaryota</taxon>
        <taxon>Sar</taxon>
        <taxon>Stramenopiles</taxon>
        <taxon>Oomycota</taxon>
        <taxon>Peronosporomycetes</taxon>
        <taxon>Peronosporales</taxon>
        <taxon>Peronosporaceae</taxon>
        <taxon>Plasmopara</taxon>
    </lineage>
</organism>
<proteinExistence type="predicted"/>
<dbReference type="GeneID" id="36398500"/>
<reference evidence="3" key="1">
    <citation type="submission" date="2014-09" db="EMBL/GenBank/DDBJ databases">
        <authorList>
            <person name="Sharma Rahul"/>
            <person name="Thines Marco"/>
        </authorList>
    </citation>
    <scope>NUCLEOTIDE SEQUENCE [LARGE SCALE GENOMIC DNA]</scope>
</reference>
<keyword evidence="3" id="KW-1185">Reference proteome</keyword>
<name>A0A0N7L7D4_PLAHL</name>
<evidence type="ECO:0000256" key="1">
    <source>
        <dbReference type="SAM" id="MobiDB-lite"/>
    </source>
</evidence>
<sequence>MRFNEKEASTIDGAYRFKCFDEERGNSLNGPLIQQGEDEVTSSQAILIS</sequence>